<dbReference type="STRING" id="994573.T472_0204055"/>
<feature type="region of interest" description="Disordered" evidence="1">
    <location>
        <begin position="129"/>
        <end position="167"/>
    </location>
</feature>
<comment type="caution">
    <text evidence="3">The sequence shown here is derived from an EMBL/GenBank/DDBJ whole genome shotgun (WGS) entry which is preliminary data.</text>
</comment>
<dbReference type="Pfam" id="PF19481">
    <property type="entry name" value="DUF6017"/>
    <property type="match status" value="1"/>
</dbReference>
<organism evidence="3 4">
    <name type="scientific">Youngiibacter fragilis 232.1</name>
    <dbReference type="NCBI Taxonomy" id="994573"/>
    <lineage>
        <taxon>Bacteria</taxon>
        <taxon>Bacillati</taxon>
        <taxon>Bacillota</taxon>
        <taxon>Clostridia</taxon>
        <taxon>Eubacteriales</taxon>
        <taxon>Clostridiaceae</taxon>
        <taxon>Youngiibacter</taxon>
    </lineage>
</organism>
<sequence>MQMAVFRVEKTRDYTVMANHHLKNKDLSLKSKGLLSQMLSLPEDWDYTLKGLSMINRESIDAIREAVSELERAGYIVRTRERNEFGHLKGTDYTIYEKPHLATNSTESIEPILEKPVLERPMLENPILDNPELEKPTLENPTQLNTKKTNKEPLMTKGLSKHPSIPDLSREAKIEKDEIGLDAHSIKESIQEKIEYKFIVQRYDKDRLDEIVDLMVETLCSKRDYITVAGDDYPASLVKERLQRIDSTHIEYVFECLDKNTTFIRNIKKYLLTTLFNAPSTIDSYYTALVKHDLYGAGSHFYKDLGSLIKPGK</sequence>
<keyword evidence="4" id="KW-1185">Reference proteome</keyword>
<name>V7IAJ3_9CLOT</name>
<accession>V7IAJ3</accession>
<evidence type="ECO:0000259" key="2">
    <source>
        <dbReference type="Pfam" id="PF19481"/>
    </source>
</evidence>
<dbReference type="eggNOG" id="COG3935">
    <property type="taxonomic scope" value="Bacteria"/>
</dbReference>
<gene>
    <name evidence="3" type="ORF">T472_0204055</name>
</gene>
<dbReference type="InterPro" id="IPR046059">
    <property type="entry name" value="DUF6017"/>
</dbReference>
<protein>
    <recommendedName>
        <fullName evidence="2">DUF6017 domain-containing protein</fullName>
    </recommendedName>
</protein>
<evidence type="ECO:0000256" key="1">
    <source>
        <dbReference type="SAM" id="MobiDB-lite"/>
    </source>
</evidence>
<feature type="domain" description="DUF6017" evidence="2">
    <location>
        <begin position="184"/>
        <end position="295"/>
    </location>
</feature>
<dbReference type="EMBL" id="AXUN02000056">
    <property type="protein sequence ID" value="ETA81877.1"/>
    <property type="molecule type" value="Genomic_DNA"/>
</dbReference>
<reference evidence="3 4" key="1">
    <citation type="journal article" date="2014" name="Genome Announc.">
        <title>Genome Sequence of Youngiibacter fragilis, the Type Strain of the Genus Youngiibacter.</title>
        <authorList>
            <person name="Wawrik C.B."/>
            <person name="Callaghan A.V."/>
            <person name="Stamps B.W."/>
            <person name="Wawrik B."/>
        </authorList>
    </citation>
    <scope>NUCLEOTIDE SEQUENCE [LARGE SCALE GENOMIC DNA]</scope>
    <source>
        <strain evidence="3 4">232.1</strain>
    </source>
</reference>
<dbReference type="Proteomes" id="UP000017747">
    <property type="component" value="Unassembled WGS sequence"/>
</dbReference>
<dbReference type="PATRIC" id="fig|994573.3.peg.762"/>
<dbReference type="AlphaFoldDB" id="V7IAJ3"/>
<evidence type="ECO:0000313" key="4">
    <source>
        <dbReference type="Proteomes" id="UP000017747"/>
    </source>
</evidence>
<proteinExistence type="predicted"/>
<evidence type="ECO:0000313" key="3">
    <source>
        <dbReference type="EMBL" id="ETA81877.1"/>
    </source>
</evidence>